<dbReference type="InterPro" id="IPR054289">
    <property type="entry name" value="DUF7025"/>
</dbReference>
<dbReference type="PANTHER" id="PTHR46411:SF3">
    <property type="entry name" value="AAA+ ATPASE DOMAIN-CONTAINING PROTEIN"/>
    <property type="match status" value="1"/>
</dbReference>
<dbReference type="InterPro" id="IPR003593">
    <property type="entry name" value="AAA+_ATPase"/>
</dbReference>
<gene>
    <name evidence="3" type="ORF">K452DRAFT_243751</name>
</gene>
<dbReference type="InterPro" id="IPR027417">
    <property type="entry name" value="P-loop_NTPase"/>
</dbReference>
<reference evidence="3" key="1">
    <citation type="journal article" date="2020" name="Stud. Mycol.">
        <title>101 Dothideomycetes genomes: a test case for predicting lifestyles and emergence of pathogens.</title>
        <authorList>
            <person name="Haridas S."/>
            <person name="Albert R."/>
            <person name="Binder M."/>
            <person name="Bloem J."/>
            <person name="Labutti K."/>
            <person name="Salamov A."/>
            <person name="Andreopoulos B."/>
            <person name="Baker S."/>
            <person name="Barry K."/>
            <person name="Bills G."/>
            <person name="Bluhm B."/>
            <person name="Cannon C."/>
            <person name="Castanera R."/>
            <person name="Culley D."/>
            <person name="Daum C."/>
            <person name="Ezra D."/>
            <person name="Gonzalez J."/>
            <person name="Henrissat B."/>
            <person name="Kuo A."/>
            <person name="Liang C."/>
            <person name="Lipzen A."/>
            <person name="Lutzoni F."/>
            <person name="Magnuson J."/>
            <person name="Mondo S."/>
            <person name="Nolan M."/>
            <person name="Ohm R."/>
            <person name="Pangilinan J."/>
            <person name="Park H.-J."/>
            <person name="Ramirez L."/>
            <person name="Alfaro M."/>
            <person name="Sun H."/>
            <person name="Tritt A."/>
            <person name="Yoshinaga Y."/>
            <person name="Zwiers L.-H."/>
            <person name="Turgeon B."/>
            <person name="Goodwin S."/>
            <person name="Spatafora J."/>
            <person name="Crous P."/>
            <person name="Grigoriev I."/>
        </authorList>
    </citation>
    <scope>NUCLEOTIDE SEQUENCE</scope>
    <source>
        <strain evidence="3">CBS 121167</strain>
    </source>
</reference>
<dbReference type="GO" id="GO:0005524">
    <property type="term" value="F:ATP binding"/>
    <property type="evidence" value="ECO:0007669"/>
    <property type="project" value="InterPro"/>
</dbReference>
<feature type="region of interest" description="Disordered" evidence="1">
    <location>
        <begin position="359"/>
        <end position="391"/>
    </location>
</feature>
<dbReference type="RefSeq" id="XP_033401301.1">
    <property type="nucleotide sequence ID" value="XM_033537923.1"/>
</dbReference>
<dbReference type="OrthoDB" id="10042665at2759"/>
<dbReference type="Pfam" id="PF00004">
    <property type="entry name" value="AAA"/>
    <property type="match status" value="1"/>
</dbReference>
<proteinExistence type="predicted"/>
<keyword evidence="4" id="KW-1185">Reference proteome</keyword>
<dbReference type="CDD" id="cd19481">
    <property type="entry name" value="RecA-like_protease"/>
    <property type="match status" value="1"/>
</dbReference>
<name>A0A6A6BN71_9PEZI</name>
<evidence type="ECO:0000313" key="3">
    <source>
        <dbReference type="EMBL" id="KAF2145589.1"/>
    </source>
</evidence>
<dbReference type="InterPro" id="IPR003959">
    <property type="entry name" value="ATPase_AAA_core"/>
</dbReference>
<dbReference type="EMBL" id="ML995477">
    <property type="protein sequence ID" value="KAF2145589.1"/>
    <property type="molecule type" value="Genomic_DNA"/>
</dbReference>
<dbReference type="Gene3D" id="3.40.50.300">
    <property type="entry name" value="P-loop containing nucleotide triphosphate hydrolases"/>
    <property type="match status" value="1"/>
</dbReference>
<evidence type="ECO:0000313" key="4">
    <source>
        <dbReference type="Proteomes" id="UP000799438"/>
    </source>
</evidence>
<dbReference type="SUPFAM" id="SSF52540">
    <property type="entry name" value="P-loop containing nucleoside triphosphate hydrolases"/>
    <property type="match status" value="1"/>
</dbReference>
<feature type="compositionally biased region" description="Polar residues" evidence="1">
    <location>
        <begin position="377"/>
        <end position="391"/>
    </location>
</feature>
<dbReference type="GeneID" id="54295419"/>
<feature type="compositionally biased region" description="Acidic residues" evidence="1">
    <location>
        <begin position="364"/>
        <end position="373"/>
    </location>
</feature>
<evidence type="ECO:0000256" key="1">
    <source>
        <dbReference type="SAM" id="MobiDB-lite"/>
    </source>
</evidence>
<protein>
    <recommendedName>
        <fullName evidence="2">AAA+ ATPase domain-containing protein</fullName>
    </recommendedName>
</protein>
<dbReference type="SMART" id="SM00382">
    <property type="entry name" value="AAA"/>
    <property type="match status" value="1"/>
</dbReference>
<accession>A0A6A6BN71</accession>
<dbReference type="PANTHER" id="PTHR46411">
    <property type="entry name" value="FAMILY ATPASE, PUTATIVE-RELATED"/>
    <property type="match status" value="1"/>
</dbReference>
<organism evidence="3 4">
    <name type="scientific">Aplosporella prunicola CBS 121167</name>
    <dbReference type="NCBI Taxonomy" id="1176127"/>
    <lineage>
        <taxon>Eukaryota</taxon>
        <taxon>Fungi</taxon>
        <taxon>Dikarya</taxon>
        <taxon>Ascomycota</taxon>
        <taxon>Pezizomycotina</taxon>
        <taxon>Dothideomycetes</taxon>
        <taxon>Dothideomycetes incertae sedis</taxon>
        <taxon>Botryosphaeriales</taxon>
        <taxon>Aplosporellaceae</taxon>
        <taxon>Aplosporella</taxon>
    </lineage>
</organism>
<sequence length="677" mass="76281">MGLIITEDNEDFSNGSLTEEEGIDETMEAVAQAMENQSGIQYASKGMKCTVRDLYQSKPDKHGRTSWTTDYPDDLEEPAENLESAQYALVIRHQKCYDGRKQLQIQSIVVQSPLLKKVLGKVLQNYPGVTTSLDRLEFTAPFTPFVHRWEALGEARAKESDPETKEHVELLWEVLEKELRDTISEKQDLLAHGVVTYKACWTIFEPGALIYHNDDGVDRAYFLQNGDYVCGNCPAYVLNVQSIDFDGEQFGHVTSSLRIPAFAGTTQITRLSAFPLAFHPEPELVKKNMVSRGQLFEAYKGYHFKAYEGIAFGYGPWGIVRYTVNSRIIIDTYGWNRFNPNQRVRVSRIKPAGTDISILHSSDDEYDSEEDDDSGRATPSQTPPSDIQTTDLSEKQLMICTDRLHGYSLKDKKWMMFPLREVKEIVWNKRAFDSLVAPVEQKELILAFAQSQAKSKDTFDDVIQGKGKGIIMLLSGPPGVGKTLTAESVAEVMKVPLYTMSAGDLGTMPSGVEAALSNILEMSTKWNAILLLDEADVFLEARSTHDLERNKLVSIFLRLLEYYEGILFLTTNRVDNLDAAFESRIHLSLEYDDLDVSSRRHVWTSFLSRSSNVAEFSAEQLDSLAEKQLNGRQIKNILKTAQLLATKKEAALDFGYVDTVLRLREANSKKKSYALDA</sequence>
<dbReference type="AlphaFoldDB" id="A0A6A6BN71"/>
<dbReference type="GO" id="GO:0016887">
    <property type="term" value="F:ATP hydrolysis activity"/>
    <property type="evidence" value="ECO:0007669"/>
    <property type="project" value="InterPro"/>
</dbReference>
<evidence type="ECO:0000259" key="2">
    <source>
        <dbReference type="SMART" id="SM00382"/>
    </source>
</evidence>
<dbReference type="Pfam" id="PF22942">
    <property type="entry name" value="DUF7025"/>
    <property type="match status" value="1"/>
</dbReference>
<feature type="domain" description="AAA+ ATPase" evidence="2">
    <location>
        <begin position="468"/>
        <end position="595"/>
    </location>
</feature>
<dbReference type="Proteomes" id="UP000799438">
    <property type="component" value="Unassembled WGS sequence"/>
</dbReference>